<dbReference type="STRING" id="1182571.QR90_04885"/>
<dbReference type="Proteomes" id="UP000030634">
    <property type="component" value="Chromosome"/>
</dbReference>
<organism evidence="1 2">
    <name type="scientific">Deinococcus radiopugnans</name>
    <dbReference type="NCBI Taxonomy" id="57497"/>
    <lineage>
        <taxon>Bacteria</taxon>
        <taxon>Thermotogati</taxon>
        <taxon>Deinococcota</taxon>
        <taxon>Deinococci</taxon>
        <taxon>Deinococcales</taxon>
        <taxon>Deinococcaceae</taxon>
        <taxon>Deinococcus</taxon>
    </lineage>
</organism>
<evidence type="ECO:0000313" key="2">
    <source>
        <dbReference type="Proteomes" id="UP000030634"/>
    </source>
</evidence>
<dbReference type="RefSeq" id="WP_039682663.1">
    <property type="nucleotide sequence ID" value="NZ_CP010028.1"/>
</dbReference>
<dbReference type="KEGG" id="dsw:QR90_04885"/>
<sequence>MSDAPLDVSKLLQSILRHDRKLNTFKMALIRALNDTALNFAALHGRGHGVAVPLRVIAEWWLGYYWPFMDADQPVMQGPCVIRDGKQRQDVAFRHDLTELKALWRQTPFGSNRPSDGAVLVSEMKGNADTPAYTTALHRKYAQTLRIMAKCVEQPITYSGGSNEQYAVFSRQKRLDELSESVVALPGSALNDLCIVIPDAMWVGWPQKLDGFE</sequence>
<protein>
    <submittedName>
        <fullName evidence="1">Uncharacterized protein</fullName>
    </submittedName>
</protein>
<accession>A0A0A7KEG5</accession>
<name>A0A0A7KEG5_9DEIO</name>
<gene>
    <name evidence="1" type="ORF">QR90_04885</name>
</gene>
<dbReference type="EMBL" id="CP010028">
    <property type="protein sequence ID" value="AIZ44567.1"/>
    <property type="molecule type" value="Genomic_DNA"/>
</dbReference>
<dbReference type="HOGENOM" id="CLU_1292659_0_0_0"/>
<evidence type="ECO:0000313" key="1">
    <source>
        <dbReference type="EMBL" id="AIZ44567.1"/>
    </source>
</evidence>
<dbReference type="AlphaFoldDB" id="A0A0A7KEG5"/>
<proteinExistence type="predicted"/>
<reference evidence="2" key="1">
    <citation type="submission" date="2014-11" db="EMBL/GenBank/DDBJ databases">
        <title>Hymenobacter sp. DG25B genome submission.</title>
        <authorList>
            <person name="Jung H.-Y."/>
            <person name="Kim M.K."/>
            <person name="Srinivasan S."/>
            <person name="Lim S."/>
        </authorList>
    </citation>
    <scope>NUCLEOTIDE SEQUENCE [LARGE SCALE GENOMIC DNA]</scope>
    <source>
        <strain evidence="2">DY59</strain>
    </source>
</reference>